<evidence type="ECO:0000313" key="4">
    <source>
        <dbReference type="EMBL" id="CAF1644188.1"/>
    </source>
</evidence>
<evidence type="ECO:0000313" key="7">
    <source>
        <dbReference type="EMBL" id="CAF2087735.1"/>
    </source>
</evidence>
<dbReference type="Proteomes" id="UP000663856">
    <property type="component" value="Unassembled WGS sequence"/>
</dbReference>
<dbReference type="SMART" id="SM00028">
    <property type="entry name" value="TPR"/>
    <property type="match status" value="2"/>
</dbReference>
<dbReference type="Proteomes" id="UP000663842">
    <property type="component" value="Unassembled WGS sequence"/>
</dbReference>
<accession>A0A816QWX1</accession>
<evidence type="ECO:0000313" key="5">
    <source>
        <dbReference type="EMBL" id="CAF2066306.1"/>
    </source>
</evidence>
<dbReference type="PROSITE" id="PS50005">
    <property type="entry name" value="TPR"/>
    <property type="match status" value="1"/>
</dbReference>
<keyword evidence="2 3" id="KW-0802">TPR repeat</keyword>
<dbReference type="Gene3D" id="1.25.40.10">
    <property type="entry name" value="Tetratricopeptide repeat domain"/>
    <property type="match status" value="1"/>
</dbReference>
<comment type="caution">
    <text evidence="5">The sequence shown here is derived from an EMBL/GenBank/DDBJ whole genome shotgun (WGS) entry which is preliminary data.</text>
</comment>
<evidence type="ECO:0000313" key="11">
    <source>
        <dbReference type="EMBL" id="CAF4249035.1"/>
    </source>
</evidence>
<organism evidence="5 13">
    <name type="scientific">Rotaria magnacalcarata</name>
    <dbReference type="NCBI Taxonomy" id="392030"/>
    <lineage>
        <taxon>Eukaryota</taxon>
        <taxon>Metazoa</taxon>
        <taxon>Spiralia</taxon>
        <taxon>Gnathifera</taxon>
        <taxon>Rotifera</taxon>
        <taxon>Eurotatoria</taxon>
        <taxon>Bdelloidea</taxon>
        <taxon>Philodinida</taxon>
        <taxon>Philodinidae</taxon>
        <taxon>Rotaria</taxon>
    </lineage>
</organism>
<keyword evidence="1" id="KW-0677">Repeat</keyword>
<dbReference type="PANTHER" id="PTHR45641:SF19">
    <property type="entry name" value="NEPHROCYSTIN-3"/>
    <property type="match status" value="1"/>
</dbReference>
<gene>
    <name evidence="8" type="ORF">GIL414_LOCUS1025</name>
    <name evidence="4" type="ORF">KQP761_LOCUS28648</name>
    <name evidence="7" type="ORF">MBJ925_LOCUS19790</name>
    <name evidence="10" type="ORF">OVN521_LOCUS14880</name>
    <name evidence="9" type="ORF">SMN809_LOCUS2928</name>
    <name evidence="11" type="ORF">UXM345_LOCUS30621</name>
    <name evidence="6" type="ORF">WKI299_LOCUS15906</name>
    <name evidence="5" type="ORF">XDN619_LOCUS11596</name>
</gene>
<proteinExistence type="predicted"/>
<protein>
    <recommendedName>
        <fullName evidence="14">Tetratricopeptide repeat protein</fullName>
    </recommendedName>
</protein>
<dbReference type="OrthoDB" id="9984632at2759"/>
<dbReference type="Proteomes" id="UP000681720">
    <property type="component" value="Unassembled WGS sequence"/>
</dbReference>
<dbReference type="EMBL" id="CAJNRF010006271">
    <property type="protein sequence ID" value="CAF2079896.1"/>
    <property type="molecule type" value="Genomic_DNA"/>
</dbReference>
<dbReference type="Proteomes" id="UP000663824">
    <property type="component" value="Unassembled WGS sequence"/>
</dbReference>
<dbReference type="PANTHER" id="PTHR45641">
    <property type="entry name" value="TETRATRICOPEPTIDE REPEAT PROTEIN (AFU_ORTHOLOGUE AFUA_6G03870)"/>
    <property type="match status" value="1"/>
</dbReference>
<dbReference type="EMBL" id="CAJOBF010008135">
    <property type="protein sequence ID" value="CAF4249035.1"/>
    <property type="molecule type" value="Genomic_DNA"/>
</dbReference>
<dbReference type="EMBL" id="CAJNRE010010051">
    <property type="protein sequence ID" value="CAF2087735.1"/>
    <property type="molecule type" value="Genomic_DNA"/>
</dbReference>
<dbReference type="Proteomes" id="UP000663834">
    <property type="component" value="Unassembled WGS sequence"/>
</dbReference>
<dbReference type="Proteomes" id="UP000676336">
    <property type="component" value="Unassembled WGS sequence"/>
</dbReference>
<sequence length="229" mass="26600">MNEKKATTVTISSNLAKPIDKKLEKPVLISYITGEDDKHQEDNVTYCNNAQECIQTIEQSSLPVFLILNSSSATDVLSRVHSLKKIDTIFVYCKTSREQQRCQYLCQHYSKIFDLFTDRKQLFHTIQENVNLYQNQSGNDYLRLAERYKEQNELNRALKYTHKALDIYRKTLSNPTHPLIARCLNNLGAIYDTQGDVNRSFEYYEQAIKIYSHLAPSLSNQPVSNFMKK</sequence>
<name>A0A816QWX1_9BILA</name>
<dbReference type="EMBL" id="CAJOBI010000573">
    <property type="protein sequence ID" value="CAF3832110.1"/>
    <property type="molecule type" value="Genomic_DNA"/>
</dbReference>
<evidence type="ECO:0008006" key="14">
    <source>
        <dbReference type="Google" id="ProtNLM"/>
    </source>
</evidence>
<dbReference type="InterPro" id="IPR011990">
    <property type="entry name" value="TPR-like_helical_dom_sf"/>
</dbReference>
<dbReference type="Pfam" id="PF13424">
    <property type="entry name" value="TPR_12"/>
    <property type="match status" value="1"/>
</dbReference>
<evidence type="ECO:0000313" key="8">
    <source>
        <dbReference type="EMBL" id="CAF3799851.1"/>
    </source>
</evidence>
<evidence type="ECO:0000256" key="3">
    <source>
        <dbReference type="PROSITE-ProRule" id="PRU00339"/>
    </source>
</evidence>
<dbReference type="EMBL" id="CAJNRG010004439">
    <property type="protein sequence ID" value="CAF2066306.1"/>
    <property type="molecule type" value="Genomic_DNA"/>
</dbReference>
<dbReference type="SUPFAM" id="SSF48452">
    <property type="entry name" value="TPR-like"/>
    <property type="match status" value="1"/>
</dbReference>
<dbReference type="EMBL" id="CAJNOW010015685">
    <property type="protein sequence ID" value="CAF1644188.1"/>
    <property type="molecule type" value="Genomic_DNA"/>
</dbReference>
<dbReference type="Proteomes" id="UP000663887">
    <property type="component" value="Unassembled WGS sequence"/>
</dbReference>
<feature type="repeat" description="TPR" evidence="3">
    <location>
        <begin position="181"/>
        <end position="214"/>
    </location>
</feature>
<evidence type="ECO:0000256" key="2">
    <source>
        <dbReference type="ARBA" id="ARBA00022803"/>
    </source>
</evidence>
<dbReference type="EMBL" id="CAJOBJ010000154">
    <property type="protein sequence ID" value="CAF3799851.1"/>
    <property type="molecule type" value="Genomic_DNA"/>
</dbReference>
<evidence type="ECO:0000313" key="12">
    <source>
        <dbReference type="Proteomes" id="UP000663866"/>
    </source>
</evidence>
<reference evidence="5" key="1">
    <citation type="submission" date="2021-02" db="EMBL/GenBank/DDBJ databases">
        <authorList>
            <person name="Nowell W R."/>
        </authorList>
    </citation>
    <scope>NUCLEOTIDE SEQUENCE</scope>
</reference>
<dbReference type="InterPro" id="IPR019734">
    <property type="entry name" value="TPR_rpt"/>
</dbReference>
<evidence type="ECO:0000313" key="10">
    <source>
        <dbReference type="EMBL" id="CAF3998086.1"/>
    </source>
</evidence>
<evidence type="ECO:0000313" key="9">
    <source>
        <dbReference type="EMBL" id="CAF3832110.1"/>
    </source>
</evidence>
<evidence type="ECO:0000313" key="6">
    <source>
        <dbReference type="EMBL" id="CAF2079896.1"/>
    </source>
</evidence>
<dbReference type="EMBL" id="CAJOBG010002309">
    <property type="protein sequence ID" value="CAF3998086.1"/>
    <property type="molecule type" value="Genomic_DNA"/>
</dbReference>
<evidence type="ECO:0000256" key="1">
    <source>
        <dbReference type="ARBA" id="ARBA00022737"/>
    </source>
</evidence>
<evidence type="ECO:0000313" key="13">
    <source>
        <dbReference type="Proteomes" id="UP000663887"/>
    </source>
</evidence>
<dbReference type="AlphaFoldDB" id="A0A816QWX1"/>
<keyword evidence="12" id="KW-1185">Reference proteome</keyword>
<dbReference type="Proteomes" id="UP000663866">
    <property type="component" value="Unassembled WGS sequence"/>
</dbReference>